<feature type="compositionally biased region" description="Polar residues" evidence="1">
    <location>
        <begin position="47"/>
        <end position="59"/>
    </location>
</feature>
<dbReference type="Proteomes" id="UP000428803">
    <property type="component" value="Chromosome"/>
</dbReference>
<protein>
    <submittedName>
        <fullName evidence="2">Uncharacterized protein</fullName>
    </submittedName>
</protein>
<gene>
    <name evidence="2" type="ORF">EUU25_01905</name>
</gene>
<evidence type="ECO:0000313" key="3">
    <source>
        <dbReference type="Proteomes" id="UP000428803"/>
    </source>
</evidence>
<dbReference type="KEGG" id="slaa:EUU25_01905"/>
<evidence type="ECO:0000313" key="2">
    <source>
        <dbReference type="EMBL" id="QGY79485.1"/>
    </source>
</evidence>
<organism evidence="2 3">
    <name type="scientific">Sphingorhabdus lacus</name>
    <dbReference type="NCBI Taxonomy" id="392610"/>
    <lineage>
        <taxon>Bacteria</taxon>
        <taxon>Pseudomonadati</taxon>
        <taxon>Pseudomonadota</taxon>
        <taxon>Alphaproteobacteria</taxon>
        <taxon>Sphingomonadales</taxon>
        <taxon>Sphingomonadaceae</taxon>
        <taxon>Sphingorhabdus</taxon>
    </lineage>
</organism>
<name>A0A6I6L1W5_9SPHN</name>
<evidence type="ECO:0000256" key="1">
    <source>
        <dbReference type="SAM" id="MobiDB-lite"/>
    </source>
</evidence>
<sequence length="85" mass="9448">MSRLRSTRTDDVERVISQPRSQIRRIKHHPPTPFASSEVEMPRGSAQPINVSTTLDTNGSGTGAGVGDSPQRRDRQQRRDTRPIG</sequence>
<accession>A0A6I6L1W5</accession>
<reference evidence="3" key="1">
    <citation type="submission" date="2019-01" db="EMBL/GenBank/DDBJ databases">
        <title>Sphingorhabdus lacus sp.nov., isolated from an oligotrophic freshwater lake.</title>
        <authorList>
            <person name="Park M."/>
        </authorList>
    </citation>
    <scope>NUCLEOTIDE SEQUENCE [LARGE SCALE GENOMIC DNA]</scope>
    <source>
        <strain evidence="3">IMCC1753</strain>
    </source>
</reference>
<feature type="compositionally biased region" description="Basic and acidic residues" evidence="1">
    <location>
        <begin position="70"/>
        <end position="85"/>
    </location>
</feature>
<dbReference type="AlphaFoldDB" id="A0A6I6L1W5"/>
<dbReference type="EMBL" id="CP035733">
    <property type="protein sequence ID" value="QGY79485.1"/>
    <property type="molecule type" value="Genomic_DNA"/>
</dbReference>
<keyword evidence="3" id="KW-1185">Reference proteome</keyword>
<feature type="region of interest" description="Disordered" evidence="1">
    <location>
        <begin position="1"/>
        <end position="85"/>
    </location>
</feature>
<proteinExistence type="predicted"/>